<feature type="transmembrane region" description="Helical" evidence="1">
    <location>
        <begin position="124"/>
        <end position="148"/>
    </location>
</feature>
<dbReference type="AlphaFoldDB" id="A0A931MZM2"/>
<sequence>MTAGAPAAARRRVGWLGPMIAVIAVLAALQLPDRSSRLTLPGMALPLPLELPALLLLLVAAAWLPRALRTMVTAAAGLVLTLVVTAKLADIGSRTAFGRPFEVVLDLPLLGAGWNLLSGSVGRAGAAAAFAAAGVALVLLGALFVWAVGRLGAAAARWPVRTALLAGLGLALGGAAQVATPQGQPPRADFAATRFAATHVTASLRSLDDITEFDAAAAIDPVMGLPDEALLNAPALAGKDVLVVFVESYGSSALEDPRYAPAVTAALGRAAERLESAGLGVTSGYLVSPTVGGQSWLAHGALLAGLRVDNQRRYDRLIGSSRGTLNRDFRRAGWRTVAVMPAITMDWPESAFFGYDAIYDSEGLAYRGKPFNWVTMPDQYTLAAFDRFERPPGPRRPVMAEIALISSHAPWTPIPTLVDWDDVGDGSVFNDMASSGDPPDVVWRDSERVRLQYRLSIEYAVETVAAYLADKGGPDLVAFVVGDHQPAPLITGDDAGRRVPMHVIAADPAVHAALSRWNWQAGLLPDPAAEPLPMEDFRARLVRTFSDAP</sequence>
<dbReference type="Gene3D" id="3.40.720.10">
    <property type="entry name" value="Alkaline Phosphatase, subunit A"/>
    <property type="match status" value="1"/>
</dbReference>
<dbReference type="Proteomes" id="UP000631694">
    <property type="component" value="Unassembled WGS sequence"/>
</dbReference>
<feature type="transmembrane region" description="Helical" evidence="1">
    <location>
        <begin position="71"/>
        <end position="89"/>
    </location>
</feature>
<keyword evidence="1" id="KW-0812">Transmembrane</keyword>
<dbReference type="RefSeq" id="WP_197310960.1">
    <property type="nucleotide sequence ID" value="NZ_JADZLT010000049.1"/>
</dbReference>
<feature type="transmembrane region" description="Helical" evidence="1">
    <location>
        <begin position="43"/>
        <end position="64"/>
    </location>
</feature>
<keyword evidence="1" id="KW-0472">Membrane</keyword>
<feature type="transmembrane region" description="Helical" evidence="1">
    <location>
        <begin position="12"/>
        <end position="31"/>
    </location>
</feature>
<dbReference type="SUPFAM" id="SSF53649">
    <property type="entry name" value="Alkaline phosphatase-like"/>
    <property type="match status" value="1"/>
</dbReference>
<keyword evidence="1" id="KW-1133">Transmembrane helix</keyword>
<comment type="caution">
    <text evidence="2">The sequence shown here is derived from an EMBL/GenBank/DDBJ whole genome shotgun (WGS) entry which is preliminary data.</text>
</comment>
<accession>A0A931MZM2</accession>
<dbReference type="EMBL" id="JADZLT010000049">
    <property type="protein sequence ID" value="MBH0237896.1"/>
    <property type="molecule type" value="Genomic_DNA"/>
</dbReference>
<organism evidence="2 3">
    <name type="scientific">Methylobrevis albus</name>
    <dbReference type="NCBI Taxonomy" id="2793297"/>
    <lineage>
        <taxon>Bacteria</taxon>
        <taxon>Pseudomonadati</taxon>
        <taxon>Pseudomonadota</taxon>
        <taxon>Alphaproteobacteria</taxon>
        <taxon>Hyphomicrobiales</taxon>
        <taxon>Pleomorphomonadaceae</taxon>
        <taxon>Methylobrevis</taxon>
    </lineage>
</organism>
<name>A0A931MZM2_9HYPH</name>
<evidence type="ECO:0000313" key="3">
    <source>
        <dbReference type="Proteomes" id="UP000631694"/>
    </source>
</evidence>
<dbReference type="InterPro" id="IPR017850">
    <property type="entry name" value="Alkaline_phosphatase_core_sf"/>
</dbReference>
<gene>
    <name evidence="2" type="ORF">I5731_08695</name>
</gene>
<evidence type="ECO:0000313" key="2">
    <source>
        <dbReference type="EMBL" id="MBH0237896.1"/>
    </source>
</evidence>
<reference evidence="2" key="1">
    <citation type="submission" date="2020-12" db="EMBL/GenBank/DDBJ databases">
        <title>Methylobrevis albus sp. nov., isolated from fresh water lack sediment.</title>
        <authorList>
            <person name="Zou Q."/>
        </authorList>
    </citation>
    <scope>NUCLEOTIDE SEQUENCE</scope>
    <source>
        <strain evidence="2">L22</strain>
    </source>
</reference>
<feature type="transmembrane region" description="Helical" evidence="1">
    <location>
        <begin position="160"/>
        <end position="179"/>
    </location>
</feature>
<evidence type="ECO:0000256" key="1">
    <source>
        <dbReference type="SAM" id="Phobius"/>
    </source>
</evidence>
<protein>
    <submittedName>
        <fullName evidence="2">Sulfatase</fullName>
    </submittedName>
</protein>
<keyword evidence="3" id="KW-1185">Reference proteome</keyword>
<proteinExistence type="predicted"/>